<feature type="transmembrane region" description="Helical" evidence="1">
    <location>
        <begin position="18"/>
        <end position="36"/>
    </location>
</feature>
<gene>
    <name evidence="3" type="ORF">RhiirA5_438447</name>
    <name evidence="2" type="ORF">RhiirA5_443102</name>
</gene>
<proteinExistence type="predicted"/>
<comment type="caution">
    <text evidence="2">The sequence shown here is derived from an EMBL/GenBank/DDBJ whole genome shotgun (WGS) entry which is preliminary data.</text>
</comment>
<dbReference type="AlphaFoldDB" id="A0A2N0NEB4"/>
<reference evidence="2 4" key="2">
    <citation type="submission" date="2017-09" db="EMBL/GenBank/DDBJ databases">
        <title>Extensive intraspecific genome diversity in a model arbuscular mycorrhizal fungus.</title>
        <authorList>
            <person name="Chen E.C."/>
            <person name="Morin E."/>
            <person name="Beaudet D."/>
            <person name="Noel J."/>
            <person name="Ndikumana S."/>
            <person name="Charron P."/>
            <person name="St-Onge C."/>
            <person name="Giorgi J."/>
            <person name="Grigoriev I.V."/>
            <person name="Roux C."/>
            <person name="Martin F.M."/>
            <person name="Corradi N."/>
        </authorList>
    </citation>
    <scope>NUCLEOTIDE SEQUENCE [LARGE SCALE GENOMIC DNA]</scope>
    <source>
        <strain evidence="2 4">A5</strain>
    </source>
</reference>
<dbReference type="EMBL" id="LLXJ01009636">
    <property type="protein sequence ID" value="PKB92869.1"/>
    <property type="molecule type" value="Genomic_DNA"/>
</dbReference>
<keyword evidence="1" id="KW-0812">Transmembrane</keyword>
<organism evidence="2 4">
    <name type="scientific">Rhizophagus irregularis</name>
    <dbReference type="NCBI Taxonomy" id="588596"/>
    <lineage>
        <taxon>Eukaryota</taxon>
        <taxon>Fungi</taxon>
        <taxon>Fungi incertae sedis</taxon>
        <taxon>Mucoromycota</taxon>
        <taxon>Glomeromycotina</taxon>
        <taxon>Glomeromycetes</taxon>
        <taxon>Glomerales</taxon>
        <taxon>Glomeraceae</taxon>
        <taxon>Rhizophagus</taxon>
    </lineage>
</organism>
<dbReference type="Proteomes" id="UP000232722">
    <property type="component" value="Unassembled WGS sequence"/>
</dbReference>
<reference evidence="2 4" key="1">
    <citation type="submission" date="2016-04" db="EMBL/GenBank/DDBJ databases">
        <title>Genome analyses suggest a sexual origin of heterokaryosis in a supposedly ancient asexual fungus.</title>
        <authorList>
            <person name="Ropars J."/>
            <person name="Sedzielewska K."/>
            <person name="Noel J."/>
            <person name="Charron P."/>
            <person name="Farinelli L."/>
            <person name="Marton T."/>
            <person name="Kruger M."/>
            <person name="Pelin A."/>
            <person name="Brachmann A."/>
            <person name="Corradi N."/>
        </authorList>
    </citation>
    <scope>NUCLEOTIDE SEQUENCE [LARGE SCALE GENOMIC DNA]</scope>
    <source>
        <strain evidence="2 4">A5</strain>
    </source>
</reference>
<name>A0A2N0NEB4_9GLOM</name>
<accession>A0A2N0NEB4</accession>
<keyword evidence="1" id="KW-1133">Transmembrane helix</keyword>
<dbReference type="EMBL" id="LLXJ01005838">
    <property type="protein sequence ID" value="PKB94587.1"/>
    <property type="molecule type" value="Genomic_DNA"/>
</dbReference>
<keyword evidence="1" id="KW-0472">Membrane</keyword>
<evidence type="ECO:0000313" key="4">
    <source>
        <dbReference type="Proteomes" id="UP000232722"/>
    </source>
</evidence>
<evidence type="ECO:0000313" key="3">
    <source>
        <dbReference type="EMBL" id="PKB94587.1"/>
    </source>
</evidence>
<sequence>MSGNCYRKCPENVCAQAWAPYFLLIKVIKILSLLIVSRKIHYLARGSYLGEEVNMIIIKRICWL</sequence>
<protein>
    <submittedName>
        <fullName evidence="2">Uncharacterized protein</fullName>
    </submittedName>
</protein>
<evidence type="ECO:0000313" key="2">
    <source>
        <dbReference type="EMBL" id="PKB92869.1"/>
    </source>
</evidence>
<evidence type="ECO:0000256" key="1">
    <source>
        <dbReference type="SAM" id="Phobius"/>
    </source>
</evidence>